<organism evidence="4 5">
    <name type="scientific">Collinsella aerofaciens</name>
    <dbReference type="NCBI Taxonomy" id="74426"/>
    <lineage>
        <taxon>Bacteria</taxon>
        <taxon>Bacillati</taxon>
        <taxon>Actinomycetota</taxon>
        <taxon>Coriobacteriia</taxon>
        <taxon>Coriobacteriales</taxon>
        <taxon>Coriobacteriaceae</taxon>
        <taxon>Collinsella</taxon>
    </lineage>
</organism>
<sequence>MAQEEIAFDDEVDITDAVCPMTFVRAKAAIEELEIGQVLKVHLNEGEPMQNVPRSLKDDGQQVLRLAPSDEGTFDLYVKKLVDE</sequence>
<dbReference type="PANTHER" id="PTHR33279:SF19">
    <property type="entry name" value="SSL1707 PROTEIN"/>
    <property type="match status" value="1"/>
</dbReference>
<dbReference type="Pfam" id="PF01206">
    <property type="entry name" value="TusA"/>
    <property type="match status" value="1"/>
</dbReference>
<evidence type="ECO:0000313" key="5">
    <source>
        <dbReference type="Proteomes" id="UP000330807"/>
    </source>
</evidence>
<gene>
    <name evidence="3" type="ORF">KCJAJFAP_00587</name>
    <name evidence="4" type="ORF">LMKDKBCB_00752</name>
</gene>
<dbReference type="Gene3D" id="3.30.110.40">
    <property type="entry name" value="TusA-like domain"/>
    <property type="match status" value="1"/>
</dbReference>
<evidence type="ECO:0000313" key="4">
    <source>
        <dbReference type="EMBL" id="VWM05453.1"/>
    </source>
</evidence>
<dbReference type="PANTHER" id="PTHR33279">
    <property type="entry name" value="SULFUR CARRIER PROTEIN YEDF-RELATED"/>
    <property type="match status" value="1"/>
</dbReference>
<name>A0A5K1JJN5_9ACTN</name>
<feature type="domain" description="UPF0033" evidence="2">
    <location>
        <begin position="11"/>
        <end position="80"/>
    </location>
</feature>
<evidence type="ECO:0000313" key="6">
    <source>
        <dbReference type="Proteomes" id="UP000361836"/>
    </source>
</evidence>
<evidence type="ECO:0000313" key="3">
    <source>
        <dbReference type="EMBL" id="VWL99357.1"/>
    </source>
</evidence>
<dbReference type="EMBL" id="CABWIH010000131">
    <property type="protein sequence ID" value="VWM05453.1"/>
    <property type="molecule type" value="Genomic_DNA"/>
</dbReference>
<protein>
    <submittedName>
        <fullName evidence="4">SirA-like protein</fullName>
    </submittedName>
</protein>
<reference evidence="5 6" key="1">
    <citation type="submission" date="2019-10" db="EMBL/GenBank/DDBJ databases">
        <authorList>
            <person name="Wolf R A."/>
        </authorList>
    </citation>
    <scope>NUCLEOTIDE SEQUENCE [LARGE SCALE GENOMIC DNA]</scope>
    <source>
        <strain evidence="4">Collinsella_aerofaciens_AK_138A</strain>
        <strain evidence="3">Collinsella_aerofaciens_MC2</strain>
    </source>
</reference>
<dbReference type="SUPFAM" id="SSF64307">
    <property type="entry name" value="SirA-like"/>
    <property type="match status" value="1"/>
</dbReference>
<dbReference type="InterPro" id="IPR036868">
    <property type="entry name" value="TusA-like_sf"/>
</dbReference>
<dbReference type="RefSeq" id="WP_152073567.1">
    <property type="nucleotide sequence ID" value="NZ_CAAKNU010000106.1"/>
</dbReference>
<dbReference type="AlphaFoldDB" id="A0A5K1JJN5"/>
<dbReference type="EMBL" id="CABWIE010000030">
    <property type="protein sequence ID" value="VWL99357.1"/>
    <property type="molecule type" value="Genomic_DNA"/>
</dbReference>
<dbReference type="Proteomes" id="UP000330807">
    <property type="component" value="Unassembled WGS sequence"/>
</dbReference>
<evidence type="ECO:0000259" key="2">
    <source>
        <dbReference type="Pfam" id="PF01206"/>
    </source>
</evidence>
<proteinExistence type="inferred from homology"/>
<keyword evidence="6" id="KW-1185">Reference proteome</keyword>
<accession>A0A5K1JJN5</accession>
<dbReference type="Proteomes" id="UP000361836">
    <property type="component" value="Unassembled WGS sequence"/>
</dbReference>
<dbReference type="OrthoDB" id="9794210at2"/>
<evidence type="ECO:0000256" key="1">
    <source>
        <dbReference type="ARBA" id="ARBA00008984"/>
    </source>
</evidence>
<comment type="similarity">
    <text evidence="1">Belongs to the sulfur carrier protein TusA family.</text>
</comment>
<dbReference type="CDD" id="cd00291">
    <property type="entry name" value="SirA_YedF_YeeD"/>
    <property type="match status" value="1"/>
</dbReference>
<dbReference type="InterPro" id="IPR001455">
    <property type="entry name" value="TusA-like"/>
</dbReference>